<evidence type="ECO:0000313" key="4">
    <source>
        <dbReference type="Proteomes" id="UP000000271"/>
    </source>
</evidence>
<feature type="transmembrane region" description="Helical" evidence="1">
    <location>
        <begin position="188"/>
        <end position="208"/>
    </location>
</feature>
<name>D6XZI3_BACIE</name>
<reference evidence="3" key="1">
    <citation type="submission" date="2009-10" db="EMBL/GenBank/DDBJ databases">
        <title>Complete sequence of Bacillus selenitireducens MLS10.</title>
        <authorList>
            <consortium name="US DOE Joint Genome Institute"/>
            <person name="Lucas S."/>
            <person name="Copeland A."/>
            <person name="Lapidus A."/>
            <person name="Glavina del Rio T."/>
            <person name="Dalin E."/>
            <person name="Tice H."/>
            <person name="Bruce D."/>
            <person name="Goodwin L."/>
            <person name="Pitluck S."/>
            <person name="Sims D."/>
            <person name="Brettin T."/>
            <person name="Detter J.C."/>
            <person name="Han C."/>
            <person name="Larimer F."/>
            <person name="Land M."/>
            <person name="Hauser L."/>
            <person name="Kyrpides N."/>
            <person name="Ovchinnikova G."/>
            <person name="Stolz J."/>
        </authorList>
    </citation>
    <scope>NUCLEOTIDE SEQUENCE [LARGE SCALE GENOMIC DNA]</scope>
    <source>
        <strain evidence="3">MLS10</strain>
    </source>
</reference>
<dbReference type="HOGENOM" id="CLU_1096916_0_0_9"/>
<keyword evidence="1" id="KW-0472">Membrane</keyword>
<dbReference type="EMBL" id="CP001791">
    <property type="protein sequence ID" value="ADH98357.1"/>
    <property type="molecule type" value="Genomic_DNA"/>
</dbReference>
<feature type="transmembrane region" description="Helical" evidence="1">
    <location>
        <begin position="220"/>
        <end position="245"/>
    </location>
</feature>
<feature type="transmembrane region" description="Helical" evidence="1">
    <location>
        <begin position="163"/>
        <end position="182"/>
    </location>
</feature>
<dbReference type="STRING" id="439292.Bsel_0829"/>
<dbReference type="Proteomes" id="UP000000271">
    <property type="component" value="Chromosome"/>
</dbReference>
<feature type="transmembrane region" description="Helical" evidence="1">
    <location>
        <begin position="87"/>
        <end position="106"/>
    </location>
</feature>
<dbReference type="OrthoDB" id="2448863at2"/>
<evidence type="ECO:0000259" key="2">
    <source>
        <dbReference type="Pfam" id="PF13240"/>
    </source>
</evidence>
<dbReference type="Pfam" id="PF13240">
    <property type="entry name" value="Zn_Ribbon_1"/>
    <property type="match status" value="1"/>
</dbReference>
<sequence length="253" mass="27522">MFCSNCGSEMTKDSRFCGECGTPVGGSNQEEAISSGGSVSSIQSVAQNDYVVKGKELSKSYFQVLKRQLKAPFFEAQSMKEDKMTNGLISIMLFSLFLALSSFLTLQQASSGFVDVPFFSTVVGMFAGWVILFFLVTLVLFVTFKIMRTEAGYGNLMNRMGSLMAMPLLFSASAFLTGLVQLGFLSTLFMSLATASAALSVFSVIFSVQRNNDKAMDPFYGTIIATVGTTIVIFIVFVAVLGSLFNQLQHIMF</sequence>
<organism evidence="3 4">
    <name type="scientific">Bacillus selenitireducens (strain ATCC 700615 / DSM 15326 / MLS10)</name>
    <dbReference type="NCBI Taxonomy" id="439292"/>
    <lineage>
        <taxon>Bacteria</taxon>
        <taxon>Bacillati</taxon>
        <taxon>Bacillota</taxon>
        <taxon>Bacilli</taxon>
        <taxon>Bacillales</taxon>
        <taxon>Bacillaceae</taxon>
        <taxon>Salisediminibacterium</taxon>
    </lineage>
</organism>
<protein>
    <recommendedName>
        <fullName evidence="2">Zinc-ribbon domain-containing protein</fullName>
    </recommendedName>
</protein>
<feature type="transmembrane region" description="Helical" evidence="1">
    <location>
        <begin position="118"/>
        <end position="142"/>
    </location>
</feature>
<keyword evidence="1" id="KW-0812">Transmembrane</keyword>
<dbReference type="AlphaFoldDB" id="D6XZI3"/>
<keyword evidence="4" id="KW-1185">Reference proteome</keyword>
<dbReference type="eggNOG" id="ENOG5030C9P">
    <property type="taxonomic scope" value="Bacteria"/>
</dbReference>
<feature type="domain" description="Zinc-ribbon" evidence="2">
    <location>
        <begin position="2"/>
        <end position="24"/>
    </location>
</feature>
<gene>
    <name evidence="3" type="ordered locus">Bsel_0829</name>
</gene>
<evidence type="ECO:0000313" key="3">
    <source>
        <dbReference type="EMBL" id="ADH98357.1"/>
    </source>
</evidence>
<evidence type="ECO:0000256" key="1">
    <source>
        <dbReference type="SAM" id="Phobius"/>
    </source>
</evidence>
<accession>D6XZI3</accession>
<keyword evidence="1" id="KW-1133">Transmembrane helix</keyword>
<proteinExistence type="predicted"/>
<dbReference type="KEGG" id="bse:Bsel_0829"/>
<dbReference type="InterPro" id="IPR026870">
    <property type="entry name" value="Zinc_ribbon_dom"/>
</dbReference>